<dbReference type="Pfam" id="PF00557">
    <property type="entry name" value="Peptidase_M24"/>
    <property type="match status" value="1"/>
</dbReference>
<feature type="binding site" evidence="6">
    <location>
        <position position="182"/>
    </location>
    <ligand>
        <name>substrate</name>
    </ligand>
</feature>
<accession>A0A073IS05</accession>
<dbReference type="HAMAP" id="MF_01974">
    <property type="entry name" value="MetAP_1"/>
    <property type="match status" value="1"/>
</dbReference>
<feature type="binding site" evidence="6">
    <location>
        <position position="101"/>
    </location>
    <ligand>
        <name>a divalent metal cation</name>
        <dbReference type="ChEBI" id="CHEBI:60240"/>
        <label>1</label>
    </ligand>
</feature>
<protein>
    <recommendedName>
        <fullName evidence="6 7">Methionine aminopeptidase</fullName>
        <shortName evidence="6">MAP</shortName>
        <shortName evidence="6">MetAP</shortName>
        <ecNumber evidence="6 7">3.4.11.18</ecNumber>
    </recommendedName>
    <alternativeName>
        <fullName evidence="6">Peptidase M</fullName>
    </alternativeName>
</protein>
<dbReference type="PROSITE" id="PS00680">
    <property type="entry name" value="MAP_1"/>
    <property type="match status" value="1"/>
</dbReference>
<dbReference type="STRING" id="2754.EH55_12485"/>
<dbReference type="PRINTS" id="PR00599">
    <property type="entry name" value="MAPEPTIDASE"/>
</dbReference>
<dbReference type="SUPFAM" id="SSF55920">
    <property type="entry name" value="Creatinase/aminopeptidase"/>
    <property type="match status" value="1"/>
</dbReference>
<dbReference type="InterPro" id="IPR002467">
    <property type="entry name" value="Pept_M24A_MAP1"/>
</dbReference>
<feature type="binding site" evidence="6">
    <location>
        <position position="112"/>
    </location>
    <ligand>
        <name>a divalent metal cation</name>
        <dbReference type="ChEBI" id="CHEBI:60240"/>
        <label>2</label>
        <note>catalytic</note>
    </ligand>
</feature>
<comment type="caution">
    <text evidence="9">The sequence shown here is derived from an EMBL/GenBank/DDBJ whole genome shotgun (WGS) entry which is preliminary data.</text>
</comment>
<dbReference type="Gene3D" id="3.90.230.10">
    <property type="entry name" value="Creatinase/methionine aminopeptidase superfamily"/>
    <property type="match status" value="1"/>
</dbReference>
<dbReference type="GO" id="GO:0006508">
    <property type="term" value="P:proteolysis"/>
    <property type="evidence" value="ECO:0007669"/>
    <property type="project" value="UniProtKB-KW"/>
</dbReference>
<dbReference type="GO" id="GO:0005829">
    <property type="term" value="C:cytosol"/>
    <property type="evidence" value="ECO:0007669"/>
    <property type="project" value="TreeGrafter"/>
</dbReference>
<dbReference type="PATRIC" id="fig|2754.20.peg.487"/>
<evidence type="ECO:0000313" key="10">
    <source>
        <dbReference type="Proteomes" id="UP000027665"/>
    </source>
</evidence>
<dbReference type="InterPro" id="IPR000994">
    <property type="entry name" value="Pept_M24"/>
</dbReference>
<evidence type="ECO:0000256" key="7">
    <source>
        <dbReference type="RuleBase" id="RU003653"/>
    </source>
</evidence>
<dbReference type="InterPro" id="IPR001714">
    <property type="entry name" value="Pept_M24_MAP"/>
</dbReference>
<keyword evidence="5 6" id="KW-0378">Hydrolase</keyword>
<dbReference type="GO" id="GO:0046872">
    <property type="term" value="F:metal ion binding"/>
    <property type="evidence" value="ECO:0007669"/>
    <property type="project" value="UniProtKB-UniRule"/>
</dbReference>
<keyword evidence="3 6" id="KW-0645">Protease</keyword>
<keyword evidence="4 6" id="KW-0479">Metal-binding</keyword>
<dbReference type="GO" id="GO:0004239">
    <property type="term" value="F:initiator methionyl aminopeptidase activity"/>
    <property type="evidence" value="ECO:0007669"/>
    <property type="project" value="UniProtKB-UniRule"/>
</dbReference>
<feature type="binding site" evidence="6">
    <location>
        <position position="83"/>
    </location>
    <ligand>
        <name>substrate</name>
    </ligand>
</feature>
<keyword evidence="10" id="KW-1185">Reference proteome</keyword>
<feature type="binding site" evidence="6">
    <location>
        <position position="239"/>
    </location>
    <ligand>
        <name>a divalent metal cation</name>
        <dbReference type="ChEBI" id="CHEBI:60240"/>
        <label>2</label>
        <note>catalytic</note>
    </ligand>
</feature>
<evidence type="ECO:0000313" key="9">
    <source>
        <dbReference type="EMBL" id="KEJ93118.1"/>
    </source>
</evidence>
<dbReference type="eggNOG" id="COG0024">
    <property type="taxonomic scope" value="Bacteria"/>
</dbReference>
<feature type="binding site" evidence="6">
    <location>
        <position position="208"/>
    </location>
    <ligand>
        <name>a divalent metal cation</name>
        <dbReference type="ChEBI" id="CHEBI:60240"/>
        <label>2</label>
        <note>catalytic</note>
    </ligand>
</feature>
<dbReference type="PANTHER" id="PTHR43330:SF27">
    <property type="entry name" value="METHIONINE AMINOPEPTIDASE"/>
    <property type="match status" value="1"/>
</dbReference>
<dbReference type="AlphaFoldDB" id="A0A073IS05"/>
<sequence>MITFKSDRDIAKMRRAGRVVADILNLMRDMVRPGIDTLTLDEAAENLVLREGAKPAFKGYKTSWASIPFPGTICASINEEVVHGIPSRERVLEEGDIISIDTGASLEGFFGDAACTFAVGEISEERERLLALTHESLRSGVAAVKPGATLGDIGHAVENVVIPAGYGLVRDYAGHGIGRRMHEAPQVPNFGKPGSGITVKPRMTFCVEPMVMTGAEEVKTRPDGWTVVTRDGSDAAHFEYSLLVTDDGVEILTPWE</sequence>
<evidence type="ECO:0000256" key="2">
    <source>
        <dbReference type="ARBA" id="ARBA00022438"/>
    </source>
</evidence>
<dbReference type="EC" id="3.4.11.18" evidence="6 7"/>
<dbReference type="EMBL" id="JMKI01000006">
    <property type="protein sequence ID" value="KEJ93118.1"/>
    <property type="molecule type" value="Genomic_DNA"/>
</dbReference>
<feature type="domain" description="Peptidase M24" evidence="8">
    <location>
        <begin position="12"/>
        <end position="246"/>
    </location>
</feature>
<reference evidence="9 10" key="1">
    <citation type="submission" date="2014-04" db="EMBL/GenBank/DDBJ databases">
        <title>Draft Genome Sequence of Synergistes jonesii.</title>
        <authorList>
            <person name="Coil D.A."/>
            <person name="Eisen J.A."/>
            <person name="Holland-Moritz H.E."/>
        </authorList>
    </citation>
    <scope>NUCLEOTIDE SEQUENCE [LARGE SCALE GENOMIC DNA]</scope>
    <source>
        <strain evidence="9 10">78-1</strain>
    </source>
</reference>
<dbReference type="OrthoDB" id="9802055at2"/>
<feature type="binding site" evidence="6">
    <location>
        <position position="239"/>
    </location>
    <ligand>
        <name>a divalent metal cation</name>
        <dbReference type="ChEBI" id="CHEBI:60240"/>
        <label>1</label>
    </ligand>
</feature>
<evidence type="ECO:0000256" key="6">
    <source>
        <dbReference type="HAMAP-Rule" id="MF_01974"/>
    </source>
</evidence>
<organism evidence="9 10">
    <name type="scientific">Synergistes jonesii</name>
    <dbReference type="NCBI Taxonomy" id="2754"/>
    <lineage>
        <taxon>Bacteria</taxon>
        <taxon>Thermotogati</taxon>
        <taxon>Synergistota</taxon>
        <taxon>Synergistia</taxon>
        <taxon>Synergistales</taxon>
        <taxon>Synergistaceae</taxon>
        <taxon>Synergistes</taxon>
    </lineage>
</organism>
<gene>
    <name evidence="6" type="primary">map</name>
    <name evidence="9" type="ORF">EH55_12485</name>
</gene>
<dbReference type="Proteomes" id="UP000027665">
    <property type="component" value="Unassembled WGS sequence"/>
</dbReference>
<dbReference type="GO" id="GO:0070006">
    <property type="term" value="F:metalloaminopeptidase activity"/>
    <property type="evidence" value="ECO:0007669"/>
    <property type="project" value="UniProtKB-UniRule"/>
</dbReference>
<evidence type="ECO:0000256" key="3">
    <source>
        <dbReference type="ARBA" id="ARBA00022670"/>
    </source>
</evidence>
<comment type="similarity">
    <text evidence="6">Belongs to the peptidase M24A family. Methionine aminopeptidase type 1 subfamily.</text>
</comment>
<dbReference type="RefSeq" id="WP_037974465.1">
    <property type="nucleotide sequence ID" value="NZ_JMKI01000006.1"/>
</dbReference>
<comment type="catalytic activity">
    <reaction evidence="6 7">
        <text>Release of N-terminal amino acids, preferentially methionine, from peptides and arylamides.</text>
        <dbReference type="EC" id="3.4.11.18"/>
    </reaction>
</comment>
<feature type="binding site" evidence="6">
    <location>
        <position position="175"/>
    </location>
    <ligand>
        <name>a divalent metal cation</name>
        <dbReference type="ChEBI" id="CHEBI:60240"/>
        <label>2</label>
        <note>catalytic</note>
    </ligand>
</feature>
<evidence type="ECO:0000256" key="4">
    <source>
        <dbReference type="ARBA" id="ARBA00022723"/>
    </source>
</evidence>
<evidence type="ECO:0000256" key="1">
    <source>
        <dbReference type="ARBA" id="ARBA00002521"/>
    </source>
</evidence>
<dbReference type="CDD" id="cd01086">
    <property type="entry name" value="MetAP1"/>
    <property type="match status" value="1"/>
</dbReference>
<proteinExistence type="inferred from homology"/>
<feature type="binding site" evidence="6">
    <location>
        <position position="112"/>
    </location>
    <ligand>
        <name>a divalent metal cation</name>
        <dbReference type="ChEBI" id="CHEBI:60240"/>
        <label>1</label>
    </ligand>
</feature>
<comment type="subunit">
    <text evidence="6">Monomer.</text>
</comment>
<evidence type="ECO:0000259" key="8">
    <source>
        <dbReference type="Pfam" id="PF00557"/>
    </source>
</evidence>
<keyword evidence="2 6" id="KW-0031">Aminopeptidase</keyword>
<dbReference type="InterPro" id="IPR036005">
    <property type="entry name" value="Creatinase/aminopeptidase-like"/>
</dbReference>
<comment type="cofactor">
    <cofactor evidence="6">
        <name>Co(2+)</name>
        <dbReference type="ChEBI" id="CHEBI:48828"/>
    </cofactor>
    <cofactor evidence="6">
        <name>Zn(2+)</name>
        <dbReference type="ChEBI" id="CHEBI:29105"/>
    </cofactor>
    <cofactor evidence="6">
        <name>Mn(2+)</name>
        <dbReference type="ChEBI" id="CHEBI:29035"/>
    </cofactor>
    <cofactor evidence="6">
        <name>Fe(2+)</name>
        <dbReference type="ChEBI" id="CHEBI:29033"/>
    </cofactor>
    <text evidence="6">Binds 2 divalent metal cations per subunit. Has a high-affinity and a low affinity metal-binding site. The true nature of the physiological cofactor is under debate. The enzyme is active with cobalt, zinc, manganese or divalent iron ions. Most likely, methionine aminopeptidases function as mononuclear Fe(2+)-metalloproteases under physiological conditions, and the catalytically relevant metal-binding site has been assigned to the histidine-containing high-affinity site.</text>
</comment>
<name>A0A073IS05_9BACT</name>
<comment type="function">
    <text evidence="1 6">Removes the N-terminal methionine from nascent proteins. The N-terminal methionine is often cleaved when the second residue in the primary sequence is small and uncharged (Met-Ala-, Cys, Gly, Pro, Ser, Thr, or Val). Requires deformylation of the N(alpha)-formylated initiator methionine before it can be hydrolyzed.</text>
</comment>
<dbReference type="GeneID" id="90982782"/>
<evidence type="ECO:0000256" key="5">
    <source>
        <dbReference type="ARBA" id="ARBA00022801"/>
    </source>
</evidence>
<dbReference type="PANTHER" id="PTHR43330">
    <property type="entry name" value="METHIONINE AMINOPEPTIDASE"/>
    <property type="match status" value="1"/>
</dbReference>
<dbReference type="NCBIfam" id="TIGR00500">
    <property type="entry name" value="met_pdase_I"/>
    <property type="match status" value="1"/>
</dbReference>